<keyword evidence="2" id="KW-1185">Reference proteome</keyword>
<sequence>MFHMERPMYDSEVLIVEKPNDRLSEVPDHVLSSILSLLSIRDAAKARILSRRWRYICPSILHLDFDFHTVLGIKYNRYGDSDILQNDTRKFVTGVDQFLELYNGQKVDSFSVFFAPRNEYASHIDQWIRSAIRMKTKRLDLDLSANRQSNNFYDFPCQLLPHVETSQLKHMCLNSCNLRLSPHLVGRLISLNKLDLELVPLDQNSANSILSGFLNLEWLRLRNSMLPETFCIHGPSLCLKTLIVQHCDGVNKIEISSVGLTTFEYFGKVKEFTFIDVGYLERVHLSFHLPFENGTKYMFNGLANDLPQLQILSLDLWTHEVLPVPASISRFCYLKQLELLVSFSFDEDLLFLAPILDACPILQKFRLTFLSRLLPKGPRRELPTRSSREQQYSKLVHFQLTEIEVHGFNGAPNEVEIIIYLLNNVVSLERMILNPGRRSYLGGGQWRSSGCLDLPWIVEEKEEAYDLLRKENFGSPAKLILL</sequence>
<proteinExistence type="predicted"/>
<comment type="caution">
    <text evidence="1">The sequence shown here is derived from an EMBL/GenBank/DDBJ whole genome shotgun (WGS) entry which is preliminary data.</text>
</comment>
<accession>A0ACB7Z8N7</accession>
<dbReference type="Proteomes" id="UP000828048">
    <property type="component" value="Chromosome 4"/>
</dbReference>
<dbReference type="EMBL" id="CM037154">
    <property type="protein sequence ID" value="KAH7861975.1"/>
    <property type="molecule type" value="Genomic_DNA"/>
</dbReference>
<evidence type="ECO:0000313" key="1">
    <source>
        <dbReference type="EMBL" id="KAH7861975.1"/>
    </source>
</evidence>
<protein>
    <submittedName>
        <fullName evidence="1">Uncharacterized protein</fullName>
    </submittedName>
</protein>
<evidence type="ECO:0000313" key="2">
    <source>
        <dbReference type="Proteomes" id="UP000828048"/>
    </source>
</evidence>
<reference evidence="1 2" key="1">
    <citation type="journal article" date="2021" name="Hortic Res">
        <title>High-quality reference genome and annotation aids understanding of berry development for evergreen blueberry (Vaccinium darrowii).</title>
        <authorList>
            <person name="Yu J."/>
            <person name="Hulse-Kemp A.M."/>
            <person name="Babiker E."/>
            <person name="Staton M."/>
        </authorList>
    </citation>
    <scope>NUCLEOTIDE SEQUENCE [LARGE SCALE GENOMIC DNA]</scope>
    <source>
        <strain evidence="2">cv. NJ 8807/NJ 8810</strain>
        <tissue evidence="1">Young leaf</tissue>
    </source>
</reference>
<gene>
    <name evidence="1" type="ORF">Vadar_033204</name>
</gene>
<organism evidence="1 2">
    <name type="scientific">Vaccinium darrowii</name>
    <dbReference type="NCBI Taxonomy" id="229202"/>
    <lineage>
        <taxon>Eukaryota</taxon>
        <taxon>Viridiplantae</taxon>
        <taxon>Streptophyta</taxon>
        <taxon>Embryophyta</taxon>
        <taxon>Tracheophyta</taxon>
        <taxon>Spermatophyta</taxon>
        <taxon>Magnoliopsida</taxon>
        <taxon>eudicotyledons</taxon>
        <taxon>Gunneridae</taxon>
        <taxon>Pentapetalae</taxon>
        <taxon>asterids</taxon>
        <taxon>Ericales</taxon>
        <taxon>Ericaceae</taxon>
        <taxon>Vaccinioideae</taxon>
        <taxon>Vaccinieae</taxon>
        <taxon>Vaccinium</taxon>
    </lineage>
</organism>
<name>A0ACB7Z8N7_9ERIC</name>